<proteinExistence type="predicted"/>
<protein>
    <recommendedName>
        <fullName evidence="3">Alkylmercury lyase</fullName>
    </recommendedName>
</protein>
<accession>A0ABD0BJP0</accession>
<comment type="caution">
    <text evidence="1">The sequence shown here is derived from an EMBL/GenBank/DDBJ whole genome shotgun (WGS) entry which is preliminary data.</text>
</comment>
<dbReference type="InterPro" id="IPR053717">
    <property type="entry name" value="MerB_lyase_sf"/>
</dbReference>
<organism evidence="1 2">
    <name type="scientific">Corynebacterium ulcerans</name>
    <dbReference type="NCBI Taxonomy" id="65058"/>
    <lineage>
        <taxon>Bacteria</taxon>
        <taxon>Bacillati</taxon>
        <taxon>Actinomycetota</taxon>
        <taxon>Actinomycetes</taxon>
        <taxon>Mycobacteriales</taxon>
        <taxon>Corynebacteriaceae</taxon>
        <taxon>Corynebacterium</taxon>
    </lineage>
</organism>
<name>A0ABD0BJP0_CORUL</name>
<evidence type="ECO:0008006" key="3">
    <source>
        <dbReference type="Google" id="ProtNLM"/>
    </source>
</evidence>
<gene>
    <name evidence="1" type="ORF">CULCOIPH005_09490</name>
</gene>
<evidence type="ECO:0000313" key="1">
    <source>
        <dbReference type="EMBL" id="GJJ42760.1"/>
    </source>
</evidence>
<dbReference type="AlphaFoldDB" id="A0ABD0BJP0"/>
<dbReference type="RefSeq" id="WP_014836194.1">
    <property type="nucleotide sequence ID" value="NZ_AP019662.1"/>
</dbReference>
<dbReference type="InterPro" id="IPR004927">
    <property type="entry name" value="MerB"/>
</dbReference>
<dbReference type="SUPFAM" id="SSF160387">
    <property type="entry name" value="NosL/MerB-like"/>
    <property type="match status" value="1"/>
</dbReference>
<evidence type="ECO:0000313" key="2">
    <source>
        <dbReference type="Proteomes" id="UP001205910"/>
    </source>
</evidence>
<dbReference type="Gene3D" id="3.30.450.410">
    <property type="match status" value="1"/>
</dbReference>
<dbReference type="EMBL" id="BQFK01000002">
    <property type="protein sequence ID" value="GJJ42760.1"/>
    <property type="molecule type" value="Genomic_DNA"/>
</dbReference>
<sequence length="179" mass="19333">MSSNSSSPSAHDLHILLKGHTDGGIQQLADRLISPNPTPHLAHLSTGTSAYTWCLLDTFILAGLFACDVQIESHPPSAAAPLSISLIDDTLTANPDFVVSFPLTCDENGTHFTEAFCPYANLFPTIKHYHHWAPRQPRPTVPISVGHAHSIAADFAMDIRAHKNSCERADVLPLAIASH</sequence>
<dbReference type="Proteomes" id="UP001205910">
    <property type="component" value="Unassembled WGS sequence"/>
</dbReference>
<reference evidence="1 2" key="1">
    <citation type="submission" date="2021-11" db="EMBL/GenBank/DDBJ databases">
        <title>Whole genome sequences of diphtheriae toxin producing Corynebacterium ulcerans isolates from cats in Osaka, Japan.</title>
        <authorList>
            <person name="Umeda K."/>
            <person name="Hirai Y."/>
        </authorList>
    </citation>
    <scope>NUCLEOTIDE SEQUENCE [LARGE SCALE GENOMIC DNA]</scope>
    <source>
        <strain evidence="1 2">12109B-1</strain>
    </source>
</reference>
<dbReference type="Pfam" id="PF03243">
    <property type="entry name" value="MerB"/>
    <property type="match status" value="1"/>
</dbReference>